<dbReference type="PANTHER" id="PTHR22767:SF3">
    <property type="entry name" value="N-ALPHA-ACETYLTRANSFERASE 25, NATB AUXILIARY SUBUNIT"/>
    <property type="match status" value="1"/>
</dbReference>
<dbReference type="Gene3D" id="1.25.40.1040">
    <property type="match status" value="1"/>
</dbReference>
<accession>A0ABD0Z4Q3</accession>
<evidence type="ECO:0000313" key="1">
    <source>
        <dbReference type="EMBL" id="KAL1139497.1"/>
    </source>
</evidence>
<sequence length="445" mass="51966">MTSKHRNMSYENKKQETTEIDFYPLTVMASKLNNYPVERRLRPIYESLDTGNNKKALQEAEKVLRRQPGLLCAKALKCLALLRMGKESDCVELLEAVRKEEPVDDATLQAMTVCYREIHKPQVICEMYRLAYEKDPGNEEMLMHLFFSYARISDYNKQQQTAMALYKLRPKNQYYFWAIMSNLLQTRETAQEIMEYCLPPLFREDGVSKKVNQLTSSQNVCLKLSAKMIDRYLDKISSEQEILLWFVIQEMQGKLDEALKALEGPFGGKQPEICVRNRKADLLLKLGNWEEACRILRSLTDEFQDNWKYMKCYIFTVFRSWEVSKDAAEIKSATSFLNFNVTRGQQSTVPLLGWLEFYCELKRRQLPTHGLDIVWVLMKYMRGFGAADCSLHNLKPYLPYLSSVEAKDFLNQVWSLVALGKAAYNELRPANEKQHWRQYSIATVQ</sequence>
<reference evidence="1 2" key="1">
    <citation type="submission" date="2024-07" db="EMBL/GenBank/DDBJ databases">
        <title>Chromosome-level genome assembly of the water stick insect Ranatra chinensis (Heteroptera: Nepidae).</title>
        <authorList>
            <person name="Liu X."/>
        </authorList>
    </citation>
    <scope>NUCLEOTIDE SEQUENCE [LARGE SCALE GENOMIC DNA]</scope>
    <source>
        <strain evidence="1">Cailab_2021Rc</strain>
        <tissue evidence="1">Muscle</tissue>
    </source>
</reference>
<keyword evidence="2" id="KW-1185">Reference proteome</keyword>
<protein>
    <recommendedName>
        <fullName evidence="3">N-terminal acetyltransferase B complex subunit NAA25 homolog</fullName>
    </recommendedName>
</protein>
<dbReference type="SUPFAM" id="SSF48452">
    <property type="entry name" value="TPR-like"/>
    <property type="match status" value="1"/>
</dbReference>
<dbReference type="PANTHER" id="PTHR22767">
    <property type="entry name" value="N-TERMINAL ACETYLTRANSFERASE-RELATED"/>
    <property type="match status" value="1"/>
</dbReference>
<dbReference type="AlphaFoldDB" id="A0ABD0Z4Q3"/>
<dbReference type="EMBL" id="JBFDAA010000002">
    <property type="protein sequence ID" value="KAL1139497.1"/>
    <property type="molecule type" value="Genomic_DNA"/>
</dbReference>
<evidence type="ECO:0000313" key="2">
    <source>
        <dbReference type="Proteomes" id="UP001558652"/>
    </source>
</evidence>
<name>A0ABD0Z4Q3_9HEMI</name>
<proteinExistence type="predicted"/>
<dbReference type="InterPro" id="IPR011990">
    <property type="entry name" value="TPR-like_helical_dom_sf"/>
</dbReference>
<organism evidence="1 2">
    <name type="scientific">Ranatra chinensis</name>
    <dbReference type="NCBI Taxonomy" id="642074"/>
    <lineage>
        <taxon>Eukaryota</taxon>
        <taxon>Metazoa</taxon>
        <taxon>Ecdysozoa</taxon>
        <taxon>Arthropoda</taxon>
        <taxon>Hexapoda</taxon>
        <taxon>Insecta</taxon>
        <taxon>Pterygota</taxon>
        <taxon>Neoptera</taxon>
        <taxon>Paraneoptera</taxon>
        <taxon>Hemiptera</taxon>
        <taxon>Heteroptera</taxon>
        <taxon>Panheteroptera</taxon>
        <taxon>Nepomorpha</taxon>
        <taxon>Nepidae</taxon>
        <taxon>Ranatrinae</taxon>
        <taxon>Ranatra</taxon>
    </lineage>
</organism>
<gene>
    <name evidence="1" type="ORF">AAG570_006481</name>
</gene>
<dbReference type="Proteomes" id="UP001558652">
    <property type="component" value="Unassembled WGS sequence"/>
</dbReference>
<comment type="caution">
    <text evidence="1">The sequence shown here is derived from an EMBL/GenBank/DDBJ whole genome shotgun (WGS) entry which is preliminary data.</text>
</comment>
<evidence type="ECO:0008006" key="3">
    <source>
        <dbReference type="Google" id="ProtNLM"/>
    </source>
</evidence>